<dbReference type="PROSITE" id="PS51257">
    <property type="entry name" value="PROKAR_LIPOPROTEIN"/>
    <property type="match status" value="1"/>
</dbReference>
<name>A0A6I0KF35_BACUN</name>
<comment type="caution">
    <text evidence="1">The sequence shown here is derived from an EMBL/GenBank/DDBJ whole genome shotgun (WGS) entry which is preliminary data.</text>
</comment>
<accession>A0A6I0KF35</accession>
<proteinExistence type="predicted"/>
<dbReference type="EMBL" id="WCUG01000376">
    <property type="protein sequence ID" value="KAB4154100.1"/>
    <property type="molecule type" value="Genomic_DNA"/>
</dbReference>
<dbReference type="AlphaFoldDB" id="A0A6I0KF35"/>
<organism evidence="1 2">
    <name type="scientific">Bacteroides uniformis</name>
    <dbReference type="NCBI Taxonomy" id="820"/>
    <lineage>
        <taxon>Bacteria</taxon>
        <taxon>Pseudomonadati</taxon>
        <taxon>Bacteroidota</taxon>
        <taxon>Bacteroidia</taxon>
        <taxon>Bacteroidales</taxon>
        <taxon>Bacteroidaceae</taxon>
        <taxon>Bacteroides</taxon>
    </lineage>
</organism>
<sequence length="73" mass="8298">MNKYINKLIVMSAITMTGIMGMTSCTDYLDKAPESDYQENDPYKNFKNFQGFTEELYNCIPVVSNNKDAGHTC</sequence>
<feature type="non-terminal residue" evidence="1">
    <location>
        <position position="73"/>
    </location>
</feature>
<evidence type="ECO:0000313" key="2">
    <source>
        <dbReference type="Proteomes" id="UP000433928"/>
    </source>
</evidence>
<dbReference type="Proteomes" id="UP000433928">
    <property type="component" value="Unassembled WGS sequence"/>
</dbReference>
<evidence type="ECO:0000313" key="1">
    <source>
        <dbReference type="EMBL" id="KAB4154100.1"/>
    </source>
</evidence>
<gene>
    <name evidence="1" type="ORF">GAQ59_25125</name>
</gene>
<protein>
    <submittedName>
        <fullName evidence="1">RagB/SusD family nutrient uptake outer membrane protein</fullName>
    </submittedName>
</protein>
<reference evidence="1 2" key="1">
    <citation type="journal article" date="2019" name="Nat. Med.">
        <title>A library of human gut bacterial isolates paired with longitudinal multiomics data enables mechanistic microbiome research.</title>
        <authorList>
            <person name="Poyet M."/>
            <person name="Groussin M."/>
            <person name="Gibbons S.M."/>
            <person name="Avila-Pacheco J."/>
            <person name="Jiang X."/>
            <person name="Kearney S.M."/>
            <person name="Perrotta A.R."/>
            <person name="Berdy B."/>
            <person name="Zhao S."/>
            <person name="Lieberman T.D."/>
            <person name="Swanson P.K."/>
            <person name="Smith M."/>
            <person name="Roesemann S."/>
            <person name="Alexander J.E."/>
            <person name="Rich S.A."/>
            <person name="Livny J."/>
            <person name="Vlamakis H."/>
            <person name="Clish C."/>
            <person name="Bullock K."/>
            <person name="Deik A."/>
            <person name="Scott J."/>
            <person name="Pierce K.A."/>
            <person name="Xavier R.J."/>
            <person name="Alm E.J."/>
        </authorList>
    </citation>
    <scope>NUCLEOTIDE SEQUENCE [LARGE SCALE GENOMIC DNA]</scope>
    <source>
        <strain evidence="1 2">BIOML-A27</strain>
    </source>
</reference>